<feature type="compositionally biased region" description="Polar residues" evidence="1">
    <location>
        <begin position="415"/>
        <end position="429"/>
    </location>
</feature>
<dbReference type="RefSeq" id="WP_144367720.1">
    <property type="nucleotide sequence ID" value="NZ_CABHNA010000086.1"/>
</dbReference>
<keyword evidence="4" id="KW-1185">Reference proteome</keyword>
<organism evidence="3 4">
    <name type="scientific">[Ruminococcus] torques</name>
    <dbReference type="NCBI Taxonomy" id="33039"/>
    <lineage>
        <taxon>Bacteria</taxon>
        <taxon>Bacillati</taxon>
        <taxon>Bacillota</taxon>
        <taxon>Clostridia</taxon>
        <taxon>Lachnospirales</taxon>
        <taxon>Lachnospiraceae</taxon>
        <taxon>Mediterraneibacter</taxon>
    </lineage>
</organism>
<dbReference type="EMBL" id="CABHNA010000086">
    <property type="protein sequence ID" value="VUX19146.1"/>
    <property type="molecule type" value="Genomic_DNA"/>
</dbReference>
<reference evidence="3 4" key="1">
    <citation type="submission" date="2019-07" db="EMBL/GenBank/DDBJ databases">
        <authorList>
            <person name="Hibberd C M."/>
            <person name="Gehrig L. J."/>
            <person name="Chang H.-W."/>
            <person name="Venkatesh S."/>
        </authorList>
    </citation>
    <scope>NUCLEOTIDE SEQUENCE [LARGE SCALE GENOMIC DNA]</scope>
    <source>
        <strain evidence="3">Ruminococcus_torques_SSTS_Bg7063</strain>
    </source>
</reference>
<sequence length="632" mass="73798">MADTINELYSKYTEGVEYALEDDRYFQYLFEMIQAGDNTLEQKNRILHKVVDERWLTVVEEGIEAIFNIVDKPRRFITTSEEVVPVALAKKITADSVRHLSQNTQFITTNEAGEIMPTKILNVTTEESYDLYENRFVYHLIQRLFAFVDKRTDVIFWSTGDETCNVMRMESKVDDAYEEISYKVEMTIKNRQSLVENDNDNMDIFKRIDRVRRMSRTLRSSSFCEIMNGCAKVHSPIQRTNLMMKDPDYRKCYQLWQFIEGYDEVGYSIEEQDSTLQFDEEYLLQMYINMITNYTVFKSLLVSDPRKMSEIETKKLEPVRPKFIKEIQEEIVEDRNIPDVEIRRVFVDEVTQAQLDAEEKLKEEMARTEELESSISDLQWQMESLNQQIDFLEQTRQQLEEQQDALQKQMEEEQNAMQKQMDEQQNAMQKQMDEQQDILHRQMDEERASYENLLAQEKKARADAEDEARQKLESAQKESEQKLKAVNTDATQKIEAAQKDAEQKVKAAQKDAEQKITSAKKEAADTVTRIEEAAQAEIAAAKKAAQEEVDSVKKAAWIEIEKAQAEVAAIKKKAEEENNALKKESEKQLKASEKAREKAQAKAEANSLSHYIVQVLQERRDRKNSKEDGEDE</sequence>
<evidence type="ECO:0000256" key="1">
    <source>
        <dbReference type="SAM" id="MobiDB-lite"/>
    </source>
</evidence>
<evidence type="ECO:0000313" key="4">
    <source>
        <dbReference type="Proteomes" id="UP000363661"/>
    </source>
</evidence>
<feature type="region of interest" description="Disordered" evidence="1">
    <location>
        <begin position="400"/>
        <end position="433"/>
    </location>
</feature>
<feature type="compositionally biased region" description="Basic and acidic residues" evidence="1">
    <location>
        <begin position="457"/>
        <end position="483"/>
    </location>
</feature>
<feature type="region of interest" description="Disordered" evidence="1">
    <location>
        <begin position="577"/>
        <end position="632"/>
    </location>
</feature>
<feature type="compositionally biased region" description="Basic and acidic residues" evidence="1">
    <location>
        <begin position="617"/>
        <end position="632"/>
    </location>
</feature>
<dbReference type="InterPro" id="IPR018633">
    <property type="entry name" value="DUF2357"/>
</dbReference>
<name>A0A564UHY4_9FIRM</name>
<accession>A0A564UHY4</accession>
<evidence type="ECO:0000259" key="2">
    <source>
        <dbReference type="Pfam" id="PF09823"/>
    </source>
</evidence>
<feature type="domain" description="DUF2357" evidence="2">
    <location>
        <begin position="63"/>
        <end position="182"/>
    </location>
</feature>
<gene>
    <name evidence="3" type="ORF">RTSSTS7063_02501</name>
</gene>
<proteinExistence type="predicted"/>
<dbReference type="Pfam" id="PF09823">
    <property type="entry name" value="DUF2357"/>
    <property type="match status" value="1"/>
</dbReference>
<evidence type="ECO:0000313" key="3">
    <source>
        <dbReference type="EMBL" id="VUX19146.1"/>
    </source>
</evidence>
<feature type="region of interest" description="Disordered" evidence="1">
    <location>
        <begin position="457"/>
        <end position="488"/>
    </location>
</feature>
<dbReference type="AlphaFoldDB" id="A0A564UHY4"/>
<protein>
    <recommendedName>
        <fullName evidence="2">DUF2357 domain-containing protein</fullName>
    </recommendedName>
</protein>
<dbReference type="Proteomes" id="UP000363661">
    <property type="component" value="Unassembled WGS sequence"/>
</dbReference>
<feature type="compositionally biased region" description="Basic and acidic residues" evidence="1">
    <location>
        <begin position="577"/>
        <end position="601"/>
    </location>
</feature>